<dbReference type="AlphaFoldDB" id="A0A645EFY6"/>
<accession>A0A645EFY6</accession>
<organism evidence="3">
    <name type="scientific">bioreactor metagenome</name>
    <dbReference type="NCBI Taxonomy" id="1076179"/>
    <lineage>
        <taxon>unclassified sequences</taxon>
        <taxon>metagenomes</taxon>
        <taxon>ecological metagenomes</taxon>
    </lineage>
</organism>
<proteinExistence type="predicted"/>
<dbReference type="SUPFAM" id="SSF53756">
    <property type="entry name" value="UDP-Glycosyltransferase/glycogen phosphorylase"/>
    <property type="match status" value="1"/>
</dbReference>
<comment type="caution">
    <text evidence="3">The sequence shown here is derived from an EMBL/GenBank/DDBJ whole genome shotgun (WGS) entry which is preliminary data.</text>
</comment>
<dbReference type="InterPro" id="IPR001296">
    <property type="entry name" value="Glyco_trans_1"/>
</dbReference>
<reference evidence="3" key="1">
    <citation type="submission" date="2019-08" db="EMBL/GenBank/DDBJ databases">
        <authorList>
            <person name="Kucharzyk K."/>
            <person name="Murdoch R.W."/>
            <person name="Higgins S."/>
            <person name="Loffler F."/>
        </authorList>
    </citation>
    <scope>NUCLEOTIDE SEQUENCE</scope>
</reference>
<evidence type="ECO:0000256" key="1">
    <source>
        <dbReference type="ARBA" id="ARBA00022679"/>
    </source>
</evidence>
<dbReference type="Gene3D" id="3.40.50.2000">
    <property type="entry name" value="Glycogen Phosphorylase B"/>
    <property type="match status" value="1"/>
</dbReference>
<sequence>MIRPLAPLKKYGVVVFDYIQRYVSELFTDVLWGFERDGFFPLVREAECVMCTTPSTLRDAIEYAGVADSKTRLLPFVFDPDPLLQVGDNLPPPAHNYLLWVTNQSVHKNHTRVFQALANYYQYYNGKLDTVVIGMSEAFAWGDEESDRQLKAIPHLKTCLNVLHSNPILKEKVHFMGNVSDIEYANILQSACFLLHPNLADNGTFCVLEAAYMGKPSLSARYAQMEYINSLGNLNMLFCDPYAAKDIAAQLSQMEKQYRAIPLPSRTELDALHWRCKAGYSFELIRKLID</sequence>
<name>A0A645EFY6_9ZZZZ</name>
<protein>
    <recommendedName>
        <fullName evidence="2">Glycosyl transferase family 1 domain-containing protein</fullName>
    </recommendedName>
</protein>
<dbReference type="EMBL" id="VSSQ01046848">
    <property type="protein sequence ID" value="MPN00821.1"/>
    <property type="molecule type" value="Genomic_DNA"/>
</dbReference>
<keyword evidence="1" id="KW-0808">Transferase</keyword>
<dbReference type="GO" id="GO:0009103">
    <property type="term" value="P:lipopolysaccharide biosynthetic process"/>
    <property type="evidence" value="ECO:0007669"/>
    <property type="project" value="TreeGrafter"/>
</dbReference>
<gene>
    <name evidence="3" type="ORF">SDC9_148019</name>
</gene>
<dbReference type="Pfam" id="PF00534">
    <property type="entry name" value="Glycos_transf_1"/>
    <property type="match status" value="1"/>
</dbReference>
<dbReference type="PANTHER" id="PTHR46401">
    <property type="entry name" value="GLYCOSYLTRANSFERASE WBBK-RELATED"/>
    <property type="match status" value="1"/>
</dbReference>
<dbReference type="GO" id="GO:0016757">
    <property type="term" value="F:glycosyltransferase activity"/>
    <property type="evidence" value="ECO:0007669"/>
    <property type="project" value="InterPro"/>
</dbReference>
<evidence type="ECO:0000259" key="2">
    <source>
        <dbReference type="Pfam" id="PF00534"/>
    </source>
</evidence>
<feature type="domain" description="Glycosyl transferase family 1" evidence="2">
    <location>
        <begin position="95"/>
        <end position="257"/>
    </location>
</feature>
<evidence type="ECO:0000313" key="3">
    <source>
        <dbReference type="EMBL" id="MPN00821.1"/>
    </source>
</evidence>
<dbReference type="PANTHER" id="PTHR46401:SF2">
    <property type="entry name" value="GLYCOSYLTRANSFERASE WBBK-RELATED"/>
    <property type="match status" value="1"/>
</dbReference>